<dbReference type="GO" id="GO:0042908">
    <property type="term" value="P:xenobiotic transport"/>
    <property type="evidence" value="ECO:0007669"/>
    <property type="project" value="UniProtKB-ARBA"/>
</dbReference>
<reference evidence="8" key="2">
    <citation type="submission" date="2021-01" db="EMBL/GenBank/DDBJ databases">
        <authorList>
            <person name="Schikora-Tamarit M.A."/>
        </authorList>
    </citation>
    <scope>NUCLEOTIDE SEQUENCE</scope>
    <source>
        <strain evidence="8">CBS6341</strain>
    </source>
</reference>
<feature type="transmembrane region" description="Helical" evidence="6">
    <location>
        <begin position="532"/>
        <end position="553"/>
    </location>
</feature>
<feature type="domain" description="Major facilitator superfamily (MFS) profile" evidence="7">
    <location>
        <begin position="193"/>
        <end position="625"/>
    </location>
</feature>
<evidence type="ECO:0000256" key="1">
    <source>
        <dbReference type="ARBA" id="ARBA00004141"/>
    </source>
</evidence>
<dbReference type="Gene3D" id="1.20.1250.20">
    <property type="entry name" value="MFS general substrate transporter like domains"/>
    <property type="match status" value="1"/>
</dbReference>
<gene>
    <name evidence="8" type="ORF">WICMUC_000772</name>
</gene>
<dbReference type="Pfam" id="PF07690">
    <property type="entry name" value="MFS_1"/>
    <property type="match status" value="1"/>
</dbReference>
<evidence type="ECO:0000256" key="2">
    <source>
        <dbReference type="ARBA" id="ARBA00022692"/>
    </source>
</evidence>
<evidence type="ECO:0000313" key="9">
    <source>
        <dbReference type="Proteomes" id="UP000769528"/>
    </source>
</evidence>
<comment type="caution">
    <text evidence="8">The sequence shown here is derived from an EMBL/GenBank/DDBJ whole genome shotgun (WGS) entry which is preliminary data.</text>
</comment>
<dbReference type="PANTHER" id="PTHR23502">
    <property type="entry name" value="MAJOR FACILITATOR SUPERFAMILY"/>
    <property type="match status" value="1"/>
</dbReference>
<feature type="transmembrane region" description="Helical" evidence="6">
    <location>
        <begin position="598"/>
        <end position="620"/>
    </location>
</feature>
<evidence type="ECO:0000259" key="7">
    <source>
        <dbReference type="PROSITE" id="PS50850"/>
    </source>
</evidence>
<dbReference type="PROSITE" id="PS50850">
    <property type="entry name" value="MFS"/>
    <property type="match status" value="1"/>
</dbReference>
<evidence type="ECO:0000256" key="4">
    <source>
        <dbReference type="ARBA" id="ARBA00023136"/>
    </source>
</evidence>
<feature type="compositionally biased region" description="Basic and acidic residues" evidence="5">
    <location>
        <begin position="26"/>
        <end position="39"/>
    </location>
</feature>
<dbReference type="GO" id="GO:0022857">
    <property type="term" value="F:transmembrane transporter activity"/>
    <property type="evidence" value="ECO:0007669"/>
    <property type="project" value="InterPro"/>
</dbReference>
<dbReference type="PANTHER" id="PTHR23502:SF60">
    <property type="entry name" value="MAJOR FACILITATOR SUPERFAMILY (MFS) PROFILE DOMAIN-CONTAINING PROTEIN-RELATED"/>
    <property type="match status" value="1"/>
</dbReference>
<feature type="region of interest" description="Disordered" evidence="5">
    <location>
        <begin position="1"/>
        <end position="55"/>
    </location>
</feature>
<feature type="transmembrane region" description="Helical" evidence="6">
    <location>
        <begin position="425"/>
        <end position="444"/>
    </location>
</feature>
<dbReference type="SUPFAM" id="SSF103473">
    <property type="entry name" value="MFS general substrate transporter"/>
    <property type="match status" value="1"/>
</dbReference>
<name>A0A9P8PYN6_9ASCO</name>
<feature type="transmembrane region" description="Helical" evidence="6">
    <location>
        <begin position="348"/>
        <end position="368"/>
    </location>
</feature>
<feature type="transmembrane region" description="Helical" evidence="6">
    <location>
        <begin position="565"/>
        <end position="586"/>
    </location>
</feature>
<keyword evidence="3 6" id="KW-1133">Transmembrane helix</keyword>
<dbReference type="CDD" id="cd17323">
    <property type="entry name" value="MFS_Tpo1_MDR_like"/>
    <property type="match status" value="1"/>
</dbReference>
<sequence length="666" mass="75318">MSDSQLTPTISSSSDEYQDPQPLHEYIVKETNEKNKNHDNINNNSSRSSISSKNRRTSIISNLINRDHEENYQEFTESNIYGDDIDQNSIQLKRTRTRQTIIDTLQERADQEEVNLTNKSINNIGNNKGFNDDDLENNIERTKSFYDENREEELPTKDDGLEFQKIDPELVTWESEADPENPRNWSSSRKWKSTAVVTLYTLLSPFASTMLSPAVKAIDIDFGNQNTVLSALMVSIYVLAWALFPTVVAPCSELFGRKYVLDIGVWILLAFNFGCAFAKNLTQMLVFRFFAGVGGTSSLIIGAGVLADLFDNDERGKAMALYSIGPTFGPCISALIAGYIVQYASWRWCFWVLCMLNAVIAIYGSFFLEETYAPTLLKQKAKKLRKLTGNENLHTIYDIATGETIFDKFYTNFTRPISLLFTHPMVFGLGIFMAITYGCLYILVTAFPTVWSKIYGFSAGGSGLMYLSFLIGYMVGIATFQRYSDKYYNYLIKKNNGIRKPEYRLPGLLLSGILTPIGLFWFGWAAEKRQQYVFVATGAAIFGFSMIGVFYCVQGYLIEMNPRFSASSIAAASIFRSFMGFGFPLFAPSMFDKIGYGWSFSIFGFIALATGIPFSLYLYLNGESLRNWANQRMSLQQAKRDAKNLRRLQAKQGLISEQEENKDESS</sequence>
<feature type="compositionally biased region" description="Polar residues" evidence="5">
    <location>
        <begin position="1"/>
        <end position="15"/>
    </location>
</feature>
<evidence type="ECO:0000313" key="8">
    <source>
        <dbReference type="EMBL" id="KAH3679704.1"/>
    </source>
</evidence>
<dbReference type="EMBL" id="JAEUBF010000252">
    <property type="protein sequence ID" value="KAH3679704.1"/>
    <property type="molecule type" value="Genomic_DNA"/>
</dbReference>
<dbReference type="OrthoDB" id="3936150at2759"/>
<comment type="subcellular location">
    <subcellularLocation>
        <location evidence="1">Membrane</location>
        <topology evidence="1">Multi-pass membrane protein</topology>
    </subcellularLocation>
</comment>
<keyword evidence="9" id="KW-1185">Reference proteome</keyword>
<keyword evidence="2 6" id="KW-0812">Transmembrane</keyword>
<dbReference type="Proteomes" id="UP000769528">
    <property type="component" value="Unassembled WGS sequence"/>
</dbReference>
<feature type="transmembrane region" description="Helical" evidence="6">
    <location>
        <begin position="193"/>
        <end position="215"/>
    </location>
</feature>
<dbReference type="InterPro" id="IPR005829">
    <property type="entry name" value="Sugar_transporter_CS"/>
</dbReference>
<dbReference type="InterPro" id="IPR011701">
    <property type="entry name" value="MFS"/>
</dbReference>
<reference evidence="8" key="1">
    <citation type="journal article" date="2021" name="Open Biol.">
        <title>Shared evolutionary footprints suggest mitochondrial oxidative damage underlies multiple complex I losses in fungi.</title>
        <authorList>
            <person name="Schikora-Tamarit M.A."/>
            <person name="Marcet-Houben M."/>
            <person name="Nosek J."/>
            <person name="Gabaldon T."/>
        </authorList>
    </citation>
    <scope>NUCLEOTIDE SEQUENCE</scope>
    <source>
        <strain evidence="8">CBS6341</strain>
    </source>
</reference>
<feature type="transmembrane region" description="Helical" evidence="6">
    <location>
        <begin position="464"/>
        <end position="484"/>
    </location>
</feature>
<accession>A0A9P8PYN6</accession>
<dbReference type="FunFam" id="1.20.1250.20:FF:000011">
    <property type="entry name" value="MFS multidrug transporter, putative"/>
    <property type="match status" value="1"/>
</dbReference>
<dbReference type="GO" id="GO:0005886">
    <property type="term" value="C:plasma membrane"/>
    <property type="evidence" value="ECO:0007669"/>
    <property type="project" value="UniProtKB-ARBA"/>
</dbReference>
<feature type="transmembrane region" description="Helical" evidence="6">
    <location>
        <begin position="227"/>
        <end position="247"/>
    </location>
</feature>
<dbReference type="InterPro" id="IPR020846">
    <property type="entry name" value="MFS_dom"/>
</dbReference>
<proteinExistence type="predicted"/>
<dbReference type="InterPro" id="IPR036259">
    <property type="entry name" value="MFS_trans_sf"/>
</dbReference>
<organism evidence="8 9">
    <name type="scientific">Wickerhamomyces mucosus</name>
    <dbReference type="NCBI Taxonomy" id="1378264"/>
    <lineage>
        <taxon>Eukaryota</taxon>
        <taxon>Fungi</taxon>
        <taxon>Dikarya</taxon>
        <taxon>Ascomycota</taxon>
        <taxon>Saccharomycotina</taxon>
        <taxon>Saccharomycetes</taxon>
        <taxon>Phaffomycetales</taxon>
        <taxon>Wickerhamomycetaceae</taxon>
        <taxon>Wickerhamomyces</taxon>
    </lineage>
</organism>
<feature type="transmembrane region" description="Helical" evidence="6">
    <location>
        <begin position="285"/>
        <end position="307"/>
    </location>
</feature>
<feature type="compositionally biased region" description="Low complexity" evidence="5">
    <location>
        <begin position="40"/>
        <end position="55"/>
    </location>
</feature>
<dbReference type="AlphaFoldDB" id="A0A9P8PYN6"/>
<evidence type="ECO:0000256" key="6">
    <source>
        <dbReference type="SAM" id="Phobius"/>
    </source>
</evidence>
<feature type="transmembrane region" description="Helical" evidence="6">
    <location>
        <begin position="319"/>
        <end position="342"/>
    </location>
</feature>
<dbReference type="GO" id="GO:0140115">
    <property type="term" value="P:export across plasma membrane"/>
    <property type="evidence" value="ECO:0007669"/>
    <property type="project" value="UniProtKB-ARBA"/>
</dbReference>
<feature type="transmembrane region" description="Helical" evidence="6">
    <location>
        <begin position="505"/>
        <end position="526"/>
    </location>
</feature>
<feature type="transmembrane region" description="Helical" evidence="6">
    <location>
        <begin position="259"/>
        <end position="279"/>
    </location>
</feature>
<dbReference type="PROSITE" id="PS00216">
    <property type="entry name" value="SUGAR_TRANSPORT_1"/>
    <property type="match status" value="1"/>
</dbReference>
<evidence type="ECO:0000256" key="3">
    <source>
        <dbReference type="ARBA" id="ARBA00022989"/>
    </source>
</evidence>
<keyword evidence="4 6" id="KW-0472">Membrane</keyword>
<evidence type="ECO:0000256" key="5">
    <source>
        <dbReference type="SAM" id="MobiDB-lite"/>
    </source>
</evidence>
<protein>
    <recommendedName>
        <fullName evidence="7">Major facilitator superfamily (MFS) profile domain-containing protein</fullName>
    </recommendedName>
</protein>